<evidence type="ECO:0000256" key="7">
    <source>
        <dbReference type="ARBA" id="ARBA00023033"/>
    </source>
</evidence>
<evidence type="ECO:0000313" key="10">
    <source>
        <dbReference type="EMBL" id="MBM7127311.1"/>
    </source>
</evidence>
<evidence type="ECO:0000313" key="11">
    <source>
        <dbReference type="Proteomes" id="UP001430149"/>
    </source>
</evidence>
<evidence type="ECO:0000256" key="1">
    <source>
        <dbReference type="ARBA" id="ARBA00001917"/>
    </source>
</evidence>
<dbReference type="PANTHER" id="PTHR42747">
    <property type="entry name" value="NITRONATE MONOOXYGENASE-RELATED"/>
    <property type="match status" value="1"/>
</dbReference>
<name>A0ABS2K7W3_9GAMM</name>
<dbReference type="CDD" id="cd04730">
    <property type="entry name" value="NPD_like"/>
    <property type="match status" value="1"/>
</dbReference>
<evidence type="ECO:0000256" key="6">
    <source>
        <dbReference type="ARBA" id="ARBA00023002"/>
    </source>
</evidence>
<dbReference type="Pfam" id="PF03060">
    <property type="entry name" value="NMO"/>
    <property type="match status" value="1"/>
</dbReference>
<keyword evidence="6" id="KW-0560">Oxidoreductase</keyword>
<keyword evidence="7 10" id="KW-0503">Monooxygenase</keyword>
<dbReference type="Gene3D" id="3.20.20.70">
    <property type="entry name" value="Aldolase class I"/>
    <property type="match status" value="1"/>
</dbReference>
<accession>A0ABS2K7W3</accession>
<gene>
    <name evidence="10" type="ORF">ISP19_18205</name>
</gene>
<sequence>MATPSSSSLLNLLGISTPIIQAPMAGVSSPEMAAAVSNEGGLGSLGVGAMTAAKAREAIQKFRSLSSGPLNVNLFVHCPAQANPAKEAAWLQRLRPEFERVGAKAPAALHEIYTSFLADDDMLAMLVQEKPKVVSFHFGLPHPKQIEALHKAGITLLAAVTNVQEAKLVEAARIDAIVAQGYEAGGHRGVFDPDAEDSRLSTFALTHLLTRAVNVPIIAAGGIMDGAGIAAALALGASAAQLGTAFVATEESLVDAAYRQLLFSDAAHHTVMTRVISGRPARSLANTFTRLGANVPDEVIPDYPVTYDAGKALNAAGKAAGQTGYGAHWAGQGAPLARALPAQALMQVLKSELDQALAQAPTGNPHSHKTD</sequence>
<dbReference type="SUPFAM" id="SSF51412">
    <property type="entry name" value="Inosine monophosphate dehydrogenase (IMPDH)"/>
    <property type="match status" value="1"/>
</dbReference>
<dbReference type="InterPro" id="IPR004136">
    <property type="entry name" value="NMO"/>
</dbReference>
<evidence type="ECO:0000256" key="5">
    <source>
        <dbReference type="ARBA" id="ARBA00022643"/>
    </source>
</evidence>
<reference evidence="10" key="1">
    <citation type="submission" date="2020-10" db="EMBL/GenBank/DDBJ databases">
        <title>Phylogeny of dyella-like bacteria.</title>
        <authorList>
            <person name="Fu J."/>
        </authorList>
    </citation>
    <scope>NUCLEOTIDE SEQUENCE</scope>
    <source>
        <strain evidence="10">DHOC52</strain>
    </source>
</reference>
<comment type="caution">
    <text evidence="10">The sequence shown here is derived from an EMBL/GenBank/DDBJ whole genome shotgun (WGS) entry which is preliminary data.</text>
</comment>
<keyword evidence="11" id="KW-1185">Reference proteome</keyword>
<evidence type="ECO:0000256" key="4">
    <source>
        <dbReference type="ARBA" id="ARBA00022630"/>
    </source>
</evidence>
<comment type="similarity">
    <text evidence="2">Belongs to the nitronate monooxygenase family. NMO class I subfamily.</text>
</comment>
<evidence type="ECO:0000256" key="8">
    <source>
        <dbReference type="ARBA" id="ARBA00031155"/>
    </source>
</evidence>
<evidence type="ECO:0000256" key="3">
    <source>
        <dbReference type="ARBA" id="ARBA00022575"/>
    </source>
</evidence>
<dbReference type="PANTHER" id="PTHR42747:SF3">
    <property type="entry name" value="NITRONATE MONOOXYGENASE-RELATED"/>
    <property type="match status" value="1"/>
</dbReference>
<comment type="catalytic activity">
    <reaction evidence="9">
        <text>3 propionate 3-nitronate + 3 O2 + H2O = 3 3-oxopropanoate + 2 nitrate + nitrite + H2O2 + 3 H(+)</text>
        <dbReference type="Rhea" id="RHEA:57332"/>
        <dbReference type="ChEBI" id="CHEBI:15377"/>
        <dbReference type="ChEBI" id="CHEBI:15378"/>
        <dbReference type="ChEBI" id="CHEBI:15379"/>
        <dbReference type="ChEBI" id="CHEBI:16240"/>
        <dbReference type="ChEBI" id="CHEBI:16301"/>
        <dbReference type="ChEBI" id="CHEBI:17632"/>
        <dbReference type="ChEBI" id="CHEBI:33190"/>
        <dbReference type="ChEBI" id="CHEBI:136067"/>
    </reaction>
</comment>
<keyword evidence="3" id="KW-0216">Detoxification</keyword>
<keyword evidence="4" id="KW-0285">Flavoprotein</keyword>
<evidence type="ECO:0000256" key="2">
    <source>
        <dbReference type="ARBA" id="ARBA00009881"/>
    </source>
</evidence>
<comment type="cofactor">
    <cofactor evidence="1">
        <name>FMN</name>
        <dbReference type="ChEBI" id="CHEBI:58210"/>
    </cofactor>
</comment>
<protein>
    <recommendedName>
        <fullName evidence="8">Propionate 3-nitronate monooxygenase</fullName>
    </recommendedName>
</protein>
<dbReference type="EMBL" id="JADIKE010000038">
    <property type="protein sequence ID" value="MBM7127311.1"/>
    <property type="molecule type" value="Genomic_DNA"/>
</dbReference>
<proteinExistence type="inferred from homology"/>
<dbReference type="GO" id="GO:0004497">
    <property type="term" value="F:monooxygenase activity"/>
    <property type="evidence" value="ECO:0007669"/>
    <property type="project" value="UniProtKB-KW"/>
</dbReference>
<organism evidence="10 11">
    <name type="scientific">Dyella flava</name>
    <dbReference type="NCBI Taxonomy" id="1920170"/>
    <lineage>
        <taxon>Bacteria</taxon>
        <taxon>Pseudomonadati</taxon>
        <taxon>Pseudomonadota</taxon>
        <taxon>Gammaproteobacteria</taxon>
        <taxon>Lysobacterales</taxon>
        <taxon>Rhodanobacteraceae</taxon>
        <taxon>Dyella</taxon>
    </lineage>
</organism>
<dbReference type="RefSeq" id="WP_204683817.1">
    <property type="nucleotide sequence ID" value="NZ_BSNR01000019.1"/>
</dbReference>
<dbReference type="InterPro" id="IPR013785">
    <property type="entry name" value="Aldolase_TIM"/>
</dbReference>
<keyword evidence="5" id="KW-0288">FMN</keyword>
<evidence type="ECO:0000256" key="9">
    <source>
        <dbReference type="ARBA" id="ARBA00049401"/>
    </source>
</evidence>
<dbReference type="Proteomes" id="UP001430149">
    <property type="component" value="Unassembled WGS sequence"/>
</dbReference>